<feature type="compositionally biased region" description="Polar residues" evidence="1">
    <location>
        <begin position="646"/>
        <end position="661"/>
    </location>
</feature>
<feature type="region of interest" description="Disordered" evidence="1">
    <location>
        <begin position="176"/>
        <end position="219"/>
    </location>
</feature>
<comment type="caution">
    <text evidence="3">The sequence shown here is derived from an EMBL/GenBank/DDBJ whole genome shotgun (WGS) entry which is preliminary data.</text>
</comment>
<feature type="compositionally biased region" description="Low complexity" evidence="1">
    <location>
        <begin position="355"/>
        <end position="367"/>
    </location>
</feature>
<feature type="compositionally biased region" description="Basic residues" evidence="1">
    <location>
        <begin position="122"/>
        <end position="133"/>
    </location>
</feature>
<keyword evidence="2" id="KW-0732">Signal</keyword>
<evidence type="ECO:0000313" key="3">
    <source>
        <dbReference type="EMBL" id="EJK63182.1"/>
    </source>
</evidence>
<evidence type="ECO:0000256" key="2">
    <source>
        <dbReference type="SAM" id="SignalP"/>
    </source>
</evidence>
<feature type="region of interest" description="Disordered" evidence="1">
    <location>
        <begin position="95"/>
        <end position="162"/>
    </location>
</feature>
<dbReference type="EMBL" id="AGNL01018391">
    <property type="protein sequence ID" value="EJK63182.1"/>
    <property type="molecule type" value="Genomic_DNA"/>
</dbReference>
<dbReference type="Proteomes" id="UP000266841">
    <property type="component" value="Unassembled WGS sequence"/>
</dbReference>
<dbReference type="OMA" id="KKWGIDM"/>
<feature type="compositionally biased region" description="Basic and acidic residues" evidence="1">
    <location>
        <begin position="375"/>
        <end position="437"/>
    </location>
</feature>
<evidence type="ECO:0000256" key="1">
    <source>
        <dbReference type="SAM" id="MobiDB-lite"/>
    </source>
</evidence>
<sequence length="797" mass="87643">MKVLVVLFALVTLTRECSAFSSAFAPIGAPTSLTWTRHDNLRRRRELPGVRRQRVRDTSLPMGIRSFIKRKILRKDGDGPSEEDEAMTLHSLLQSPGSAGLMESPSSDAGDPPIFKQSGLGNKRKTKPPKKAQNKSGDAEKSGAYEDTNRKIHRIKSGGMTEEEKMMFLNNALTRTLPKQKPKGPPIRQAIPGMEDVSSEGSKKTKGRSRDAKTGTKVAPAEISVASLMMDGKMKNEEAKRKYMDSITNPDRFAGFSSMQPRQPSTAPIQAGKEDALSTGDDQGEGIVGEEVAQSVQDSNQADDTDFSQMKRQIAEDRALLNPDKNKQEQSAAREAVESILSMISSNNEKKKTSADTSSSEAATPDTGLASRLEQAAHEQERREAEARVLAEKAKENERQAQAELQKQREQEFQRREEERMEKARKQAEAIRAEEEQKEEKIRAELEARQAAQDAYWAKQLKKENARVDRSKPVEIKEKGKEFARDTLGRIEQNAARGARDNGGVVSGKNEVLKRVAEKDPNESAAQVQVTRTVPQNSTQDISASSFVKEQRARKAEIDRLRKLDEQSLKSLNSPLPAPGRMNRQVGLTPQIPQRIVPPPTPAPRQNTIRPQSPDSTPDLSLAALTMAKKKEDGPSTAIPVPPPASRQNTIRPQSPASTPDLSLAALTMAKKKEDGPSTAIPVPPPAPAQPLNLFEMTKLKKDEPPSPVASKRPPAPKQQRKRVVRQQLPLSSREIIGDDDDDDDDLIRSSAPGLTVADALKAQRKRGDESSTGGAKKDLSADDKAKQWGIDMSKFS</sequence>
<feature type="region of interest" description="Disordered" evidence="1">
    <location>
        <begin position="239"/>
        <end position="437"/>
    </location>
</feature>
<organism evidence="3 4">
    <name type="scientific">Thalassiosira oceanica</name>
    <name type="common">Marine diatom</name>
    <dbReference type="NCBI Taxonomy" id="159749"/>
    <lineage>
        <taxon>Eukaryota</taxon>
        <taxon>Sar</taxon>
        <taxon>Stramenopiles</taxon>
        <taxon>Ochrophyta</taxon>
        <taxon>Bacillariophyta</taxon>
        <taxon>Coscinodiscophyceae</taxon>
        <taxon>Thalassiosirophycidae</taxon>
        <taxon>Thalassiosirales</taxon>
        <taxon>Thalassiosiraceae</taxon>
        <taxon>Thalassiosira</taxon>
    </lineage>
</organism>
<gene>
    <name evidence="3" type="ORF">THAOC_16179</name>
</gene>
<accession>K0SYD1</accession>
<name>K0SYD1_THAOC</name>
<feature type="compositionally biased region" description="Basic and acidic residues" evidence="1">
    <location>
        <begin position="766"/>
        <end position="787"/>
    </location>
</feature>
<feature type="compositionally biased region" description="Polar residues" evidence="1">
    <location>
        <begin position="524"/>
        <end position="548"/>
    </location>
</feature>
<feature type="compositionally biased region" description="Basic and acidic residues" evidence="1">
    <location>
        <begin position="313"/>
        <end position="328"/>
    </location>
</feature>
<proteinExistence type="predicted"/>
<feature type="compositionally biased region" description="Basic and acidic residues" evidence="1">
    <location>
        <begin position="137"/>
        <end position="150"/>
    </location>
</feature>
<protein>
    <submittedName>
        <fullName evidence="3">Uncharacterized protein</fullName>
    </submittedName>
</protein>
<feature type="compositionally biased region" description="Polar residues" evidence="1">
    <location>
        <begin position="257"/>
        <end position="268"/>
    </location>
</feature>
<feature type="region of interest" description="Disordered" evidence="1">
    <location>
        <begin position="516"/>
        <end position="797"/>
    </location>
</feature>
<evidence type="ECO:0000313" key="4">
    <source>
        <dbReference type="Proteomes" id="UP000266841"/>
    </source>
</evidence>
<dbReference type="OrthoDB" id="49662at2759"/>
<keyword evidence="4" id="KW-1185">Reference proteome</keyword>
<feature type="signal peptide" evidence="2">
    <location>
        <begin position="1"/>
        <end position="19"/>
    </location>
</feature>
<dbReference type="AlphaFoldDB" id="K0SYD1"/>
<dbReference type="eggNOG" id="ENOG502SV55">
    <property type="taxonomic scope" value="Eukaryota"/>
</dbReference>
<reference evidence="3 4" key="1">
    <citation type="journal article" date="2012" name="Genome Biol.">
        <title>Genome and low-iron response of an oceanic diatom adapted to chronic iron limitation.</title>
        <authorList>
            <person name="Lommer M."/>
            <person name="Specht M."/>
            <person name="Roy A.S."/>
            <person name="Kraemer L."/>
            <person name="Andreson R."/>
            <person name="Gutowska M.A."/>
            <person name="Wolf J."/>
            <person name="Bergner S.V."/>
            <person name="Schilhabel M.B."/>
            <person name="Klostermeier U.C."/>
            <person name="Beiko R.G."/>
            <person name="Rosenstiel P."/>
            <person name="Hippler M."/>
            <person name="Laroche J."/>
        </authorList>
    </citation>
    <scope>NUCLEOTIDE SEQUENCE [LARGE SCALE GENOMIC DNA]</scope>
    <source>
        <strain evidence="3 4">CCMP1005</strain>
    </source>
</reference>
<feature type="chain" id="PRO_5003837553" evidence="2">
    <location>
        <begin position="20"/>
        <end position="797"/>
    </location>
</feature>
<feature type="compositionally biased region" description="Polar residues" evidence="1">
    <location>
        <begin position="604"/>
        <end position="619"/>
    </location>
</feature>
<feature type="compositionally biased region" description="Basic and acidic residues" evidence="1">
    <location>
        <begin position="549"/>
        <end position="568"/>
    </location>
</feature>